<evidence type="ECO:0008006" key="4">
    <source>
        <dbReference type="Google" id="ProtNLM"/>
    </source>
</evidence>
<sequence>MFLIFLIPFIGLAFAFLINKVFPRAQFRGYDVLPFFFIAGCSLITLQLKLPSFLPYGFFIYFILVIIVAVSSAIKNKNISLGKTIRKLWNYLTACTLFWYIGLLFFMIK</sequence>
<dbReference type="KEGG" id="lae:LBAT_1029"/>
<evidence type="ECO:0000256" key="1">
    <source>
        <dbReference type="SAM" id="Phobius"/>
    </source>
</evidence>
<reference evidence="2 3" key="1">
    <citation type="submission" date="2015-03" db="EMBL/GenBank/DDBJ databases">
        <title>Complete genome sequence of Lactobacillus acetotolerans NBRC 13120.</title>
        <authorList>
            <person name="Toh H."/>
            <person name="Morita H."/>
            <person name="Fujita N."/>
        </authorList>
    </citation>
    <scope>NUCLEOTIDE SEQUENCE [LARGE SCALE GENOMIC DNA]</scope>
    <source>
        <strain evidence="2 3">NBRC 13120</strain>
    </source>
</reference>
<evidence type="ECO:0000313" key="2">
    <source>
        <dbReference type="EMBL" id="BAQ57418.1"/>
    </source>
</evidence>
<keyword evidence="1" id="KW-0812">Transmembrane</keyword>
<dbReference type="AlphaFoldDB" id="A0A0D6A3N2"/>
<dbReference type="InterPro" id="IPR024515">
    <property type="entry name" value="DUF3397"/>
</dbReference>
<feature type="transmembrane region" description="Helical" evidence="1">
    <location>
        <begin position="88"/>
        <end position="108"/>
    </location>
</feature>
<keyword evidence="1" id="KW-1133">Transmembrane helix</keyword>
<dbReference type="EMBL" id="AP014808">
    <property type="protein sequence ID" value="BAQ57418.1"/>
    <property type="molecule type" value="Genomic_DNA"/>
</dbReference>
<dbReference type="Proteomes" id="UP000035709">
    <property type="component" value="Chromosome"/>
</dbReference>
<protein>
    <recommendedName>
        <fullName evidence="4">DUF3397 domain-containing protein</fullName>
    </recommendedName>
</protein>
<dbReference type="Pfam" id="PF11877">
    <property type="entry name" value="DUF3397"/>
    <property type="match status" value="1"/>
</dbReference>
<feature type="transmembrane region" description="Helical" evidence="1">
    <location>
        <begin position="29"/>
        <end position="48"/>
    </location>
</feature>
<accession>A0A0D6A3N2</accession>
<feature type="transmembrane region" description="Helical" evidence="1">
    <location>
        <begin position="6"/>
        <end position="22"/>
    </location>
</feature>
<dbReference type="OrthoDB" id="2325655at2"/>
<dbReference type="PATRIC" id="fig|1600.4.peg.1053"/>
<feature type="transmembrane region" description="Helical" evidence="1">
    <location>
        <begin position="54"/>
        <end position="76"/>
    </location>
</feature>
<dbReference type="STRING" id="1600.LBAT_1029"/>
<dbReference type="RefSeq" id="WP_060459548.1">
    <property type="nucleotide sequence ID" value="NZ_AP014808.1"/>
</dbReference>
<keyword evidence="1" id="KW-0472">Membrane</keyword>
<gene>
    <name evidence="2" type="ORF">LBAT_1029</name>
</gene>
<organism evidence="2 3">
    <name type="scientific">Lactobacillus acetotolerans</name>
    <dbReference type="NCBI Taxonomy" id="1600"/>
    <lineage>
        <taxon>Bacteria</taxon>
        <taxon>Bacillati</taxon>
        <taxon>Bacillota</taxon>
        <taxon>Bacilli</taxon>
        <taxon>Lactobacillales</taxon>
        <taxon>Lactobacillaceae</taxon>
        <taxon>Lactobacillus</taxon>
    </lineage>
</organism>
<evidence type="ECO:0000313" key="3">
    <source>
        <dbReference type="Proteomes" id="UP000035709"/>
    </source>
</evidence>
<proteinExistence type="predicted"/>
<keyword evidence="3" id="KW-1185">Reference proteome</keyword>
<name>A0A0D6A3N2_9LACO</name>